<reference evidence="9 10" key="1">
    <citation type="submission" date="2023-08" db="EMBL/GenBank/DDBJ databases">
        <title>Characterization of two Paracoccaceae strains isolated from Phycosphere and proposal of Xinfangfangia lacusdiani sp. nov.</title>
        <authorList>
            <person name="Deng Y."/>
            <person name="Zhang Y.Q."/>
        </authorList>
    </citation>
    <scope>NUCLEOTIDE SEQUENCE [LARGE SCALE GENOMIC DNA]</scope>
    <source>
        <strain evidence="9 10">CPCC 101601</strain>
    </source>
</reference>
<feature type="domain" description="ABC transmembrane type-1" evidence="8">
    <location>
        <begin position="94"/>
        <end position="307"/>
    </location>
</feature>
<dbReference type="InterPro" id="IPR035906">
    <property type="entry name" value="MetI-like_sf"/>
</dbReference>
<dbReference type="EMBL" id="JAVDBT010000019">
    <property type="protein sequence ID" value="MDQ2067942.1"/>
    <property type="molecule type" value="Genomic_DNA"/>
</dbReference>
<feature type="transmembrane region" description="Helical" evidence="7">
    <location>
        <begin position="133"/>
        <end position="161"/>
    </location>
</feature>
<dbReference type="Gene3D" id="1.10.3720.10">
    <property type="entry name" value="MetI-like"/>
    <property type="match status" value="1"/>
</dbReference>
<comment type="similarity">
    <text evidence="7">Belongs to the binding-protein-dependent transport system permease family.</text>
</comment>
<accession>A0ABU0W1P4</accession>
<dbReference type="PANTHER" id="PTHR43163:SF2">
    <property type="entry name" value="ABC TRANSPORTER PERMEASE PROTEIN"/>
    <property type="match status" value="1"/>
</dbReference>
<dbReference type="Pfam" id="PF00528">
    <property type="entry name" value="BPD_transp_1"/>
    <property type="match status" value="1"/>
</dbReference>
<comment type="subcellular location">
    <subcellularLocation>
        <location evidence="1 7">Cell membrane</location>
        <topology evidence="1 7">Multi-pass membrane protein</topology>
    </subcellularLocation>
</comment>
<keyword evidence="5 7" id="KW-1133">Transmembrane helix</keyword>
<feature type="transmembrane region" description="Helical" evidence="7">
    <location>
        <begin position="12"/>
        <end position="31"/>
    </location>
</feature>
<dbReference type="Pfam" id="PF19300">
    <property type="entry name" value="BPD_transp_1_N"/>
    <property type="match status" value="1"/>
</dbReference>
<keyword evidence="10" id="KW-1185">Reference proteome</keyword>
<evidence type="ECO:0000313" key="10">
    <source>
        <dbReference type="Proteomes" id="UP001239680"/>
    </source>
</evidence>
<feature type="transmembrane region" description="Helical" evidence="7">
    <location>
        <begin position="242"/>
        <end position="269"/>
    </location>
</feature>
<dbReference type="SUPFAM" id="SSF161098">
    <property type="entry name" value="MetI-like"/>
    <property type="match status" value="1"/>
</dbReference>
<feature type="transmembrane region" description="Helical" evidence="7">
    <location>
        <begin position="289"/>
        <end position="314"/>
    </location>
</feature>
<organism evidence="9 10">
    <name type="scientific">Pseudogemmobacter lacusdianii</name>
    <dbReference type="NCBI Taxonomy" id="3069608"/>
    <lineage>
        <taxon>Bacteria</taxon>
        <taxon>Pseudomonadati</taxon>
        <taxon>Pseudomonadota</taxon>
        <taxon>Alphaproteobacteria</taxon>
        <taxon>Rhodobacterales</taxon>
        <taxon>Paracoccaceae</taxon>
        <taxon>Pseudogemmobacter</taxon>
    </lineage>
</organism>
<evidence type="ECO:0000256" key="1">
    <source>
        <dbReference type="ARBA" id="ARBA00004651"/>
    </source>
</evidence>
<keyword evidence="2 7" id="KW-0813">Transport</keyword>
<evidence type="ECO:0000256" key="4">
    <source>
        <dbReference type="ARBA" id="ARBA00022692"/>
    </source>
</evidence>
<dbReference type="PANTHER" id="PTHR43163">
    <property type="entry name" value="DIPEPTIDE TRANSPORT SYSTEM PERMEASE PROTEIN DPPB-RELATED"/>
    <property type="match status" value="1"/>
</dbReference>
<keyword evidence="3" id="KW-1003">Cell membrane</keyword>
<dbReference type="RefSeq" id="WP_306681654.1">
    <property type="nucleotide sequence ID" value="NZ_JAVDBT010000019.1"/>
</dbReference>
<dbReference type="Proteomes" id="UP001239680">
    <property type="component" value="Unassembled WGS sequence"/>
</dbReference>
<evidence type="ECO:0000256" key="6">
    <source>
        <dbReference type="ARBA" id="ARBA00023136"/>
    </source>
</evidence>
<feature type="transmembrane region" description="Helical" evidence="7">
    <location>
        <begin position="188"/>
        <end position="207"/>
    </location>
</feature>
<keyword evidence="6 7" id="KW-0472">Membrane</keyword>
<name>A0ABU0W1P4_9RHOB</name>
<evidence type="ECO:0000256" key="2">
    <source>
        <dbReference type="ARBA" id="ARBA00022448"/>
    </source>
</evidence>
<evidence type="ECO:0000256" key="5">
    <source>
        <dbReference type="ARBA" id="ARBA00022989"/>
    </source>
</evidence>
<protein>
    <submittedName>
        <fullName evidence="9">ABC transporter permease</fullName>
    </submittedName>
</protein>
<dbReference type="CDD" id="cd06261">
    <property type="entry name" value="TM_PBP2"/>
    <property type="match status" value="1"/>
</dbReference>
<evidence type="ECO:0000259" key="8">
    <source>
        <dbReference type="PROSITE" id="PS50928"/>
    </source>
</evidence>
<evidence type="ECO:0000256" key="7">
    <source>
        <dbReference type="RuleBase" id="RU363032"/>
    </source>
</evidence>
<keyword evidence="4 7" id="KW-0812">Transmembrane</keyword>
<comment type="caution">
    <text evidence="9">The sequence shown here is derived from an EMBL/GenBank/DDBJ whole genome shotgun (WGS) entry which is preliminary data.</text>
</comment>
<evidence type="ECO:0000313" key="9">
    <source>
        <dbReference type="EMBL" id="MDQ2067942.1"/>
    </source>
</evidence>
<proteinExistence type="inferred from homology"/>
<sequence length="324" mass="35589">MLQFLVRRLLQAVGVLAVMSLLVFVGVFAIGNPVDVMIDPAASEAERQAAIVALGLDQPMWRQYLTFVGNALQGDMGKSFVYNQSASELILSRLPATFELAVMAMLIAVAIGLPMGLWAGLKPGSWADRLLMTISIFMFSLPTFWVGLLLIMGFAVTLGWLPSGGRGETRELFGVPFAFLTWDGFQHLLLPAFNLALFKLALVLRMVRGGVREQMTSDYVAFARAKGVSETRIVFKHVLRNIMLPVITVMGLEFGNILAFAVVTESIYAWPGMGKLLINAITVLDRPVIVAYLMITVFIFIVINLIVDLTYTLLDPRVRTGGAK</sequence>
<dbReference type="InterPro" id="IPR045621">
    <property type="entry name" value="BPD_transp_1_N"/>
</dbReference>
<dbReference type="InterPro" id="IPR000515">
    <property type="entry name" value="MetI-like"/>
</dbReference>
<gene>
    <name evidence="9" type="ORF">Q9295_16330</name>
</gene>
<dbReference type="PROSITE" id="PS50928">
    <property type="entry name" value="ABC_TM1"/>
    <property type="match status" value="1"/>
</dbReference>
<feature type="transmembrane region" description="Helical" evidence="7">
    <location>
        <begin position="100"/>
        <end position="121"/>
    </location>
</feature>
<evidence type="ECO:0000256" key="3">
    <source>
        <dbReference type="ARBA" id="ARBA00022475"/>
    </source>
</evidence>